<keyword evidence="3" id="KW-1185">Reference proteome</keyword>
<feature type="transmembrane region" description="Helical" evidence="1">
    <location>
        <begin position="41"/>
        <end position="60"/>
    </location>
</feature>
<keyword evidence="1" id="KW-1133">Transmembrane helix</keyword>
<dbReference type="EMBL" id="JACSQZ010000104">
    <property type="protein sequence ID" value="MBD7916592.1"/>
    <property type="molecule type" value="Genomic_DNA"/>
</dbReference>
<dbReference type="RefSeq" id="WP_191751330.1">
    <property type="nucleotide sequence ID" value="NZ_JACSQZ010000104.1"/>
</dbReference>
<keyword evidence="1" id="KW-0472">Membrane</keyword>
<evidence type="ECO:0000256" key="1">
    <source>
        <dbReference type="SAM" id="Phobius"/>
    </source>
</evidence>
<gene>
    <name evidence="2" type="ORF">H9660_15785</name>
</gene>
<feature type="transmembrane region" description="Helical" evidence="1">
    <location>
        <begin position="92"/>
        <end position="114"/>
    </location>
</feature>
<protein>
    <submittedName>
        <fullName evidence="2">Uncharacterized protein</fullName>
    </submittedName>
</protein>
<reference evidence="2 3" key="1">
    <citation type="submission" date="2020-08" db="EMBL/GenBank/DDBJ databases">
        <title>A Genomic Blueprint of the Chicken Gut Microbiome.</title>
        <authorList>
            <person name="Gilroy R."/>
            <person name="Ravi A."/>
            <person name="Getino M."/>
            <person name="Pursley I."/>
            <person name="Horton D.L."/>
            <person name="Alikhan N.-F."/>
            <person name="Baker D."/>
            <person name="Gharbi K."/>
            <person name="Hall N."/>
            <person name="Watson M."/>
            <person name="Adriaenssens E.M."/>
            <person name="Foster-Nyarko E."/>
            <person name="Jarju S."/>
            <person name="Secka A."/>
            <person name="Antonio M."/>
            <person name="Oren A."/>
            <person name="Chaudhuri R."/>
            <person name="La Ragione R.M."/>
            <person name="Hildebrand F."/>
            <person name="Pallen M.J."/>
        </authorList>
    </citation>
    <scope>NUCLEOTIDE SEQUENCE [LARGE SCALE GENOMIC DNA]</scope>
    <source>
        <strain evidence="2 3">Sa3CUN1</strain>
    </source>
</reference>
<evidence type="ECO:0000313" key="3">
    <source>
        <dbReference type="Proteomes" id="UP000640335"/>
    </source>
</evidence>
<proteinExistence type="predicted"/>
<dbReference type="Proteomes" id="UP000640335">
    <property type="component" value="Unassembled WGS sequence"/>
</dbReference>
<feature type="transmembrane region" description="Helical" evidence="1">
    <location>
        <begin position="67"/>
        <end position="86"/>
    </location>
</feature>
<organism evidence="2 3">
    <name type="scientific">Clostridium gallinarum</name>
    <dbReference type="NCBI Taxonomy" id="2762246"/>
    <lineage>
        <taxon>Bacteria</taxon>
        <taxon>Bacillati</taxon>
        <taxon>Bacillota</taxon>
        <taxon>Clostridia</taxon>
        <taxon>Eubacteriales</taxon>
        <taxon>Clostridiaceae</taxon>
        <taxon>Clostridium</taxon>
    </lineage>
</organism>
<comment type="caution">
    <text evidence="2">The sequence shown here is derived from an EMBL/GenBank/DDBJ whole genome shotgun (WGS) entry which is preliminary data.</text>
</comment>
<feature type="transmembrane region" description="Helical" evidence="1">
    <location>
        <begin position="7"/>
        <end position="29"/>
    </location>
</feature>
<evidence type="ECO:0000313" key="2">
    <source>
        <dbReference type="EMBL" id="MBD7916592.1"/>
    </source>
</evidence>
<name>A0ABR8Q832_9CLOT</name>
<accession>A0ABR8Q832</accession>
<sequence length="123" mass="14259">MNKLIDISVGIILFIISMILWLYTLFITSNDFSMRISKKQFTILLVSLLLFALIYSLYIINSKRKAVSALLLITLILWFSDIINSIQYNFQTYYTILTTIGFTTIGYCVGLSIYKLITYKKKV</sequence>
<keyword evidence="1" id="KW-0812">Transmembrane</keyword>